<feature type="region of interest" description="Disordered" evidence="1">
    <location>
        <begin position="533"/>
        <end position="552"/>
    </location>
</feature>
<comment type="caution">
    <text evidence="3">The sequence shown here is derived from an EMBL/GenBank/DDBJ whole genome shotgun (WGS) entry which is preliminary data.</text>
</comment>
<dbReference type="SUPFAM" id="SSF69065">
    <property type="entry name" value="RNase III domain-like"/>
    <property type="match status" value="1"/>
</dbReference>
<dbReference type="InterPro" id="IPR036389">
    <property type="entry name" value="RNase_III_sf"/>
</dbReference>
<organism evidence="3 4">
    <name type="scientific">Setomelanomma holmii</name>
    <dbReference type="NCBI Taxonomy" id="210430"/>
    <lineage>
        <taxon>Eukaryota</taxon>
        <taxon>Fungi</taxon>
        <taxon>Dikarya</taxon>
        <taxon>Ascomycota</taxon>
        <taxon>Pezizomycotina</taxon>
        <taxon>Dothideomycetes</taxon>
        <taxon>Pleosporomycetidae</taxon>
        <taxon>Pleosporales</taxon>
        <taxon>Pleosporineae</taxon>
        <taxon>Phaeosphaeriaceae</taxon>
        <taxon>Setomelanomma</taxon>
    </lineage>
</organism>
<feature type="compositionally biased region" description="Polar residues" evidence="1">
    <location>
        <begin position="217"/>
        <end position="230"/>
    </location>
</feature>
<dbReference type="OrthoDB" id="67027at2759"/>
<feature type="compositionally biased region" description="Basic and acidic residues" evidence="1">
    <location>
        <begin position="374"/>
        <end position="386"/>
    </location>
</feature>
<sequence length="552" mass="60928">MAAQSTTAVEIISSINRLDLALCEIWFQTDHTTKDHHAMSVNTVSRAALAVTGRNLRLHESILTMAGSSASKMSNAIAETLEAVLGAIYVDSSYSVQAVKDVIRRLRIADHQYLQTRKASDHDDESRRVSLIDAQMPNSQQPHPKDAMVETDASKSGINAALVEDTNTLSFVDRSDKKTPVDLQPQASPNKTSIKYSHIYGNRVAVRNIEPEPQPQPSDQTLKPHQSAPNLQELEPLKNPIRISAAERKQAQVLKAWANKSVRGFKRRKEAARRALREHATQLKQGTQSKPLKVYVKIRKEMGKFSTTQLKARAEEPAGRSAETQGPQDPMADKVAERALDSVDGSSISSSAGQGTSSRKHPSTTAPVRALKAPLDRLNPKENVQRDTCHAKSLGLLEEDIIRSHGDAWTSFEPSMRTEPRNPHKVTEEHISHFTSEVTRPNQAETTVVSAGSDGVELNDADFYESEVDLAGFMTFETQPRGVSTGAKKAEVVERGQTSANRLHRPLLLHRDMFNTQVVEGNQKSETYDTQHIAGPATSSANSIFEYQDQRS</sequence>
<feature type="region of interest" description="Disordered" evidence="1">
    <location>
        <begin position="265"/>
        <end position="289"/>
    </location>
</feature>
<protein>
    <recommendedName>
        <fullName evidence="2">RNase III domain-containing protein</fullName>
    </recommendedName>
</protein>
<feature type="compositionally biased region" description="Basic and acidic residues" evidence="1">
    <location>
        <begin position="272"/>
        <end position="281"/>
    </location>
</feature>
<name>A0A9P4LSL5_9PLEO</name>
<feature type="region of interest" description="Disordered" evidence="1">
    <location>
        <begin position="209"/>
        <end position="237"/>
    </location>
</feature>
<evidence type="ECO:0000259" key="2">
    <source>
        <dbReference type="PROSITE" id="PS50142"/>
    </source>
</evidence>
<reference evidence="3" key="1">
    <citation type="journal article" date="2020" name="Stud. Mycol.">
        <title>101 Dothideomycetes genomes: a test case for predicting lifestyles and emergence of pathogens.</title>
        <authorList>
            <person name="Haridas S."/>
            <person name="Albert R."/>
            <person name="Binder M."/>
            <person name="Bloem J."/>
            <person name="Labutti K."/>
            <person name="Salamov A."/>
            <person name="Andreopoulos B."/>
            <person name="Baker S."/>
            <person name="Barry K."/>
            <person name="Bills G."/>
            <person name="Bluhm B."/>
            <person name="Cannon C."/>
            <person name="Castanera R."/>
            <person name="Culley D."/>
            <person name="Daum C."/>
            <person name="Ezra D."/>
            <person name="Gonzalez J."/>
            <person name="Henrissat B."/>
            <person name="Kuo A."/>
            <person name="Liang C."/>
            <person name="Lipzen A."/>
            <person name="Lutzoni F."/>
            <person name="Magnuson J."/>
            <person name="Mondo S."/>
            <person name="Nolan M."/>
            <person name="Ohm R."/>
            <person name="Pangilinan J."/>
            <person name="Park H.-J."/>
            <person name="Ramirez L."/>
            <person name="Alfaro M."/>
            <person name="Sun H."/>
            <person name="Tritt A."/>
            <person name="Yoshinaga Y."/>
            <person name="Zwiers L.-H."/>
            <person name="Turgeon B."/>
            <person name="Goodwin S."/>
            <person name="Spatafora J."/>
            <person name="Crous P."/>
            <person name="Grigoriev I."/>
        </authorList>
    </citation>
    <scope>NUCLEOTIDE SEQUENCE</scope>
    <source>
        <strain evidence="3">CBS 110217</strain>
    </source>
</reference>
<evidence type="ECO:0000313" key="4">
    <source>
        <dbReference type="Proteomes" id="UP000799777"/>
    </source>
</evidence>
<accession>A0A9P4LSL5</accession>
<feature type="compositionally biased region" description="Low complexity" evidence="1">
    <location>
        <begin position="343"/>
        <end position="357"/>
    </location>
</feature>
<dbReference type="EMBL" id="ML978159">
    <property type="protein sequence ID" value="KAF2034892.1"/>
    <property type="molecule type" value="Genomic_DNA"/>
</dbReference>
<dbReference type="AlphaFoldDB" id="A0A9P4LSL5"/>
<gene>
    <name evidence="3" type="ORF">EK21DRAFT_85008</name>
</gene>
<feature type="region of interest" description="Disordered" evidence="1">
    <location>
        <begin position="307"/>
        <end position="331"/>
    </location>
</feature>
<dbReference type="GO" id="GO:0004525">
    <property type="term" value="F:ribonuclease III activity"/>
    <property type="evidence" value="ECO:0007669"/>
    <property type="project" value="InterPro"/>
</dbReference>
<dbReference type="PROSITE" id="PS50142">
    <property type="entry name" value="RNASE_3_2"/>
    <property type="match status" value="1"/>
</dbReference>
<proteinExistence type="predicted"/>
<dbReference type="InterPro" id="IPR000999">
    <property type="entry name" value="RNase_III_dom"/>
</dbReference>
<evidence type="ECO:0000313" key="3">
    <source>
        <dbReference type="EMBL" id="KAF2034892.1"/>
    </source>
</evidence>
<dbReference type="Gene3D" id="1.10.1520.10">
    <property type="entry name" value="Ribonuclease III domain"/>
    <property type="match status" value="1"/>
</dbReference>
<feature type="domain" description="RNase III" evidence="2">
    <location>
        <begin position="44"/>
        <end position="93"/>
    </location>
</feature>
<feature type="region of interest" description="Disordered" evidence="1">
    <location>
        <begin position="343"/>
        <end position="386"/>
    </location>
</feature>
<keyword evidence="4" id="KW-1185">Reference proteome</keyword>
<dbReference type="GO" id="GO:0006396">
    <property type="term" value="P:RNA processing"/>
    <property type="evidence" value="ECO:0007669"/>
    <property type="project" value="InterPro"/>
</dbReference>
<evidence type="ECO:0000256" key="1">
    <source>
        <dbReference type="SAM" id="MobiDB-lite"/>
    </source>
</evidence>
<dbReference type="Proteomes" id="UP000799777">
    <property type="component" value="Unassembled WGS sequence"/>
</dbReference>